<organism evidence="2 3">
    <name type="scientific">Sphingobacterium anhuiense</name>
    <dbReference type="NCBI Taxonomy" id="493780"/>
    <lineage>
        <taxon>Bacteria</taxon>
        <taxon>Pseudomonadati</taxon>
        <taxon>Bacteroidota</taxon>
        <taxon>Sphingobacteriia</taxon>
        <taxon>Sphingobacteriales</taxon>
        <taxon>Sphingobacteriaceae</taxon>
        <taxon>Sphingobacterium</taxon>
    </lineage>
</organism>
<evidence type="ECO:0000313" key="3">
    <source>
        <dbReference type="Proteomes" id="UP001597509"/>
    </source>
</evidence>
<keyword evidence="3" id="KW-1185">Reference proteome</keyword>
<reference evidence="3" key="1">
    <citation type="journal article" date="2019" name="Int. J. Syst. Evol. Microbiol.">
        <title>The Global Catalogue of Microorganisms (GCM) 10K type strain sequencing project: providing services to taxonomists for standard genome sequencing and annotation.</title>
        <authorList>
            <consortium name="The Broad Institute Genomics Platform"/>
            <consortium name="The Broad Institute Genome Sequencing Center for Infectious Disease"/>
            <person name="Wu L."/>
            <person name="Ma J."/>
        </authorList>
    </citation>
    <scope>NUCLEOTIDE SEQUENCE [LARGE SCALE GENOMIC DNA]</scope>
    <source>
        <strain evidence="3">KCTC 22209</strain>
    </source>
</reference>
<dbReference type="CDD" id="cd06433">
    <property type="entry name" value="GT_2_WfgS_like"/>
    <property type="match status" value="1"/>
</dbReference>
<dbReference type="EMBL" id="JBHUPE010000014">
    <property type="protein sequence ID" value="MFD2906692.1"/>
    <property type="molecule type" value="Genomic_DNA"/>
</dbReference>
<dbReference type="Proteomes" id="UP001597509">
    <property type="component" value="Unassembled WGS sequence"/>
</dbReference>
<accession>A0ABW5Z4B1</accession>
<dbReference type="InterPro" id="IPR029044">
    <property type="entry name" value="Nucleotide-diphossugar_trans"/>
</dbReference>
<name>A0ABW5Z4B1_9SPHI</name>
<dbReference type="SUPFAM" id="SSF53448">
    <property type="entry name" value="Nucleotide-diphospho-sugar transferases"/>
    <property type="match status" value="1"/>
</dbReference>
<comment type="caution">
    <text evidence="2">The sequence shown here is derived from an EMBL/GenBank/DDBJ whole genome shotgun (WGS) entry which is preliminary data.</text>
</comment>
<evidence type="ECO:0000313" key="2">
    <source>
        <dbReference type="EMBL" id="MFD2906692.1"/>
    </source>
</evidence>
<gene>
    <name evidence="2" type="ORF">ACFS6I_22380</name>
</gene>
<proteinExistence type="predicted"/>
<dbReference type="InterPro" id="IPR001173">
    <property type="entry name" value="Glyco_trans_2-like"/>
</dbReference>
<sequence length="262" mass="29954">MTNQNTKLSIITINLNNKDGLKKTLKSIDNQSNKNFEYLVIDGNSSDGSQDLINNSAFIDIKISEKDSGIYDAMNKGIQLAKGEYLLFLNSGDYLNNSEVINNIISQLDGEEIIYGSLIYEDKDSSRVQHYPSKLTFSQFLYETIGHPCSFIKKDLFTRYGLYDTSYPIVADWAFFTKVIVKENVSTKHINEIITNFDLTGITARPENHDKINAERDRFLKENFSFILEDFTRTTAAEKKLERIQSSKGFKILKAFGVKKFQ</sequence>
<dbReference type="PANTHER" id="PTHR22916">
    <property type="entry name" value="GLYCOSYLTRANSFERASE"/>
    <property type="match status" value="1"/>
</dbReference>
<dbReference type="Pfam" id="PF00535">
    <property type="entry name" value="Glycos_transf_2"/>
    <property type="match status" value="1"/>
</dbReference>
<feature type="domain" description="Glycosyltransferase 2-like" evidence="1">
    <location>
        <begin position="9"/>
        <end position="131"/>
    </location>
</feature>
<dbReference type="RefSeq" id="WP_380923903.1">
    <property type="nucleotide sequence ID" value="NZ_JBHUPE010000014.1"/>
</dbReference>
<dbReference type="EC" id="2.4.-.-" evidence="2"/>
<protein>
    <submittedName>
        <fullName evidence="2">Glycosyltransferase family 2 protein</fullName>
        <ecNumber evidence="2">2.4.-.-</ecNumber>
    </submittedName>
</protein>
<dbReference type="PANTHER" id="PTHR22916:SF67">
    <property type="entry name" value="COLANIC ACID BIOSYNTHESIS GLYCOSYL TRANSFERASE WCAE-RELATED"/>
    <property type="match status" value="1"/>
</dbReference>
<dbReference type="GO" id="GO:0016757">
    <property type="term" value="F:glycosyltransferase activity"/>
    <property type="evidence" value="ECO:0007669"/>
    <property type="project" value="UniProtKB-KW"/>
</dbReference>
<evidence type="ECO:0000259" key="1">
    <source>
        <dbReference type="Pfam" id="PF00535"/>
    </source>
</evidence>
<dbReference type="Gene3D" id="3.90.550.10">
    <property type="entry name" value="Spore Coat Polysaccharide Biosynthesis Protein SpsA, Chain A"/>
    <property type="match status" value="1"/>
</dbReference>
<keyword evidence="2" id="KW-0328">Glycosyltransferase</keyword>
<keyword evidence="2" id="KW-0808">Transferase</keyword>